<reference evidence="1 2" key="1">
    <citation type="submission" date="2019-12" db="EMBL/GenBank/DDBJ databases">
        <title>Genomic-based taxomic classification of the family Erythrobacteraceae.</title>
        <authorList>
            <person name="Xu L."/>
        </authorList>
    </citation>
    <scope>NUCLEOTIDE SEQUENCE [LARGE SCALE GENOMIC DNA]</scope>
    <source>
        <strain evidence="1 2">KCTC 52259</strain>
    </source>
</reference>
<accession>A0A6L7GKR6</accession>
<dbReference type="OrthoDB" id="7428696at2"/>
<proteinExistence type="predicted"/>
<gene>
    <name evidence="1" type="ORF">GRI44_11970</name>
</gene>
<protein>
    <submittedName>
        <fullName evidence="1">Uncharacterized protein</fullName>
    </submittedName>
</protein>
<dbReference type="EMBL" id="WTYU01000002">
    <property type="protein sequence ID" value="MXP15468.1"/>
    <property type="molecule type" value="Genomic_DNA"/>
</dbReference>
<dbReference type="Pfam" id="PF04170">
    <property type="entry name" value="NlpE"/>
    <property type="match status" value="1"/>
</dbReference>
<dbReference type="RefSeq" id="WP_160601985.1">
    <property type="nucleotide sequence ID" value="NZ_WTYU01000002.1"/>
</dbReference>
<name>A0A6L7GKR6_9SPHN</name>
<evidence type="ECO:0000313" key="1">
    <source>
        <dbReference type="EMBL" id="MXP15468.1"/>
    </source>
</evidence>
<dbReference type="Proteomes" id="UP000473531">
    <property type="component" value="Unassembled WGS sequence"/>
</dbReference>
<organism evidence="1 2">
    <name type="scientific">Allopontixanthobacter confluentis</name>
    <dbReference type="NCBI Taxonomy" id="1849021"/>
    <lineage>
        <taxon>Bacteria</taxon>
        <taxon>Pseudomonadati</taxon>
        <taxon>Pseudomonadota</taxon>
        <taxon>Alphaproteobacteria</taxon>
        <taxon>Sphingomonadales</taxon>
        <taxon>Erythrobacteraceae</taxon>
        <taxon>Allopontixanthobacter</taxon>
    </lineage>
</organism>
<comment type="caution">
    <text evidence="1">The sequence shown here is derived from an EMBL/GenBank/DDBJ whole genome shotgun (WGS) entry which is preliminary data.</text>
</comment>
<keyword evidence="2" id="KW-1185">Reference proteome</keyword>
<dbReference type="InterPro" id="IPR007298">
    <property type="entry name" value="Cu-R_lipoprotein_NlpE"/>
</dbReference>
<evidence type="ECO:0000313" key="2">
    <source>
        <dbReference type="Proteomes" id="UP000473531"/>
    </source>
</evidence>
<dbReference type="AlphaFoldDB" id="A0A6L7GKR6"/>
<dbReference type="PROSITE" id="PS51257">
    <property type="entry name" value="PROKAR_LIPOPROTEIN"/>
    <property type="match status" value="1"/>
</dbReference>
<sequence>MRNSIKVAFAAPLALAISACGDKDAADQQVAAGGTETTAPVTTNAPAQMPAVAADARTSVQYAGAYDQRLPDGRTRTITLNADDTYTVRDENGVETTGTYNWYSDNSRILIGTGANKQVYAIADGAIYQLADENTPVTGAMTADQAYFRSAGTAPAM</sequence>